<feature type="compositionally biased region" description="Basic and acidic residues" evidence="1">
    <location>
        <begin position="188"/>
        <end position="205"/>
    </location>
</feature>
<feature type="region of interest" description="Disordered" evidence="1">
    <location>
        <begin position="103"/>
        <end position="208"/>
    </location>
</feature>
<accession>A0A1R0GPB3</accession>
<dbReference type="Pfam" id="PF23086">
    <property type="entry name" value="Tudor_Coilin"/>
    <property type="match status" value="1"/>
</dbReference>
<feature type="compositionally biased region" description="Polar residues" evidence="1">
    <location>
        <begin position="415"/>
        <end position="424"/>
    </location>
</feature>
<comment type="caution">
    <text evidence="3">The sequence shown here is derived from an EMBL/GenBank/DDBJ whole genome shotgun (WGS) entry which is preliminary data.</text>
</comment>
<feature type="compositionally biased region" description="Basic residues" evidence="1">
    <location>
        <begin position="146"/>
        <end position="158"/>
    </location>
</feature>
<evidence type="ECO:0000313" key="4">
    <source>
        <dbReference type="Proteomes" id="UP000187455"/>
    </source>
</evidence>
<evidence type="ECO:0000256" key="1">
    <source>
        <dbReference type="SAM" id="MobiDB-lite"/>
    </source>
</evidence>
<organism evidence="3 4">
    <name type="scientific">Smittium mucronatum</name>
    <dbReference type="NCBI Taxonomy" id="133383"/>
    <lineage>
        <taxon>Eukaryota</taxon>
        <taxon>Fungi</taxon>
        <taxon>Fungi incertae sedis</taxon>
        <taxon>Zoopagomycota</taxon>
        <taxon>Kickxellomycotina</taxon>
        <taxon>Harpellomycetes</taxon>
        <taxon>Harpellales</taxon>
        <taxon>Legeriomycetaceae</taxon>
        <taxon>Smittium</taxon>
    </lineage>
</organism>
<sequence length="583" mass="65956">MRFRLEFAKSLNLPRCWFSVPERLPKMSLDDKNQTGLLKIKHLKNQIVSQFKLEANTRLRLLLGGFELLSNNELNGLIKEDEIIRVEKVKLKKRIRDQDSSSLPNVITIPTPENSISVKKRKKENPTQETNNTEILAGKTITQKRNERKRKNIKKHKVASQVISESSTIIPSKNKQNKFSESNSNNEIHCESKSTDDLSNEKSSENIKTSHNTLQIENSKVCEAMPSMEHLIVRPEVSKKKDPPIPVPRGKPIHPSIVKQKSNIVTKQTESVPFQDYIITRVDHVTDDRKQQLRKNNSNRVDLRFPIQNAYYKQLNGSDLEQNSKSVENHVSSKTGKVTSGSVAQKVWSKDVIPSSTDENVDLMFELIDSEYPSNRNQQESYEMKKNNLKSMYGVNQHKSDGTEDSNEAPDVISSKLSTPSKYKSSGISSVRDSDSRKSINRLTPKEILENPQFLKTDAKNYESMANLIGFPKTGSRIAFKTIELDVETSEAQVSEFQVGLVKSADPVNRQVSLEFFSINGPNQSNSAPQKLVMDFNIDIETMDLSQFRSENGRVGGNASESLGNITCKLFDFDSLLDVKLVQ</sequence>
<feature type="domain" description="Coilin tudor" evidence="2">
    <location>
        <begin position="459"/>
        <end position="516"/>
    </location>
</feature>
<evidence type="ECO:0000259" key="2">
    <source>
        <dbReference type="Pfam" id="PF23086"/>
    </source>
</evidence>
<dbReference type="InterPro" id="IPR056398">
    <property type="entry name" value="Tudor_Coilin"/>
</dbReference>
<evidence type="ECO:0000313" key="3">
    <source>
        <dbReference type="EMBL" id="OLY78733.1"/>
    </source>
</evidence>
<dbReference type="AlphaFoldDB" id="A0A1R0GPB3"/>
<gene>
    <name evidence="3" type="ORF">AYI68_g7209</name>
</gene>
<feature type="compositionally biased region" description="Polar residues" evidence="1">
    <location>
        <begin position="161"/>
        <end position="187"/>
    </location>
</feature>
<name>A0A1R0GPB3_9FUNG</name>
<proteinExistence type="predicted"/>
<feature type="region of interest" description="Disordered" evidence="1">
    <location>
        <begin position="394"/>
        <end position="439"/>
    </location>
</feature>
<dbReference type="EMBL" id="LSSL01005622">
    <property type="protein sequence ID" value="OLY78733.1"/>
    <property type="molecule type" value="Genomic_DNA"/>
</dbReference>
<feature type="region of interest" description="Disordered" evidence="1">
    <location>
        <begin position="235"/>
        <end position="255"/>
    </location>
</feature>
<protein>
    <recommendedName>
        <fullName evidence="2">Coilin tudor domain-containing protein</fullName>
    </recommendedName>
</protein>
<dbReference type="Proteomes" id="UP000187455">
    <property type="component" value="Unassembled WGS sequence"/>
</dbReference>
<reference evidence="3 4" key="1">
    <citation type="journal article" date="2016" name="Mol. Biol. Evol.">
        <title>Genome-Wide Survey of Gut Fungi (Harpellales) Reveals the First Horizontally Transferred Ubiquitin Gene from a Mosquito Host.</title>
        <authorList>
            <person name="Wang Y."/>
            <person name="White M.M."/>
            <person name="Kvist S."/>
            <person name="Moncalvo J.M."/>
        </authorList>
    </citation>
    <scope>NUCLEOTIDE SEQUENCE [LARGE SCALE GENOMIC DNA]</scope>
    <source>
        <strain evidence="3 4">ALG-7-W6</strain>
    </source>
</reference>
<dbReference type="STRING" id="133383.A0A1R0GPB3"/>
<keyword evidence="4" id="KW-1185">Reference proteome</keyword>